<keyword evidence="9 12" id="KW-0496">Mitochondrion</keyword>
<dbReference type="UniPathway" id="UPA00705"/>
<dbReference type="GO" id="GO:0006123">
    <property type="term" value="P:mitochondrial electron transport, cytochrome c to oxygen"/>
    <property type="evidence" value="ECO:0007669"/>
    <property type="project" value="UniProtKB-UniRule"/>
</dbReference>
<evidence type="ECO:0000313" key="14">
    <source>
        <dbReference type="Proteomes" id="UP000694425"/>
    </source>
</evidence>
<proteinExistence type="inferred from homology"/>
<evidence type="ECO:0000256" key="1">
    <source>
        <dbReference type="ARBA" id="ARBA00004434"/>
    </source>
</evidence>
<evidence type="ECO:0000256" key="11">
    <source>
        <dbReference type="ARBA" id="ARBA00031140"/>
    </source>
</evidence>
<evidence type="ECO:0000256" key="3">
    <source>
        <dbReference type="ARBA" id="ARBA00010514"/>
    </source>
</evidence>
<dbReference type="GO" id="GO:0005743">
    <property type="term" value="C:mitochondrial inner membrane"/>
    <property type="evidence" value="ECO:0007669"/>
    <property type="project" value="UniProtKB-SubCell"/>
</dbReference>
<keyword evidence="8 12" id="KW-1133">Transmembrane helix</keyword>
<evidence type="ECO:0000256" key="9">
    <source>
        <dbReference type="ARBA" id="ARBA00023128"/>
    </source>
</evidence>
<comment type="similarity">
    <text evidence="3 12">Belongs to the cytochrome c oxidase VIIc family.</text>
</comment>
<comment type="function">
    <text evidence="12">Component of the cytochrome c oxidase, the last enzyme in the mitochondrial electron transport chain which drives oxidative phosphorylation. The respiratory chain contains 3 multisubunit complexes succinate dehydrogenase (complex II, CII), ubiquinol-cytochrome c oxidoreductase (cytochrome b-c1 complex, complex III, CIII) and cytochrome c oxidase (complex IV, CIV), that cooperate to transfer electrons derived from NADH and succinate to molecular oxygen, creating an electrochemical gradient over the inner membrane that drives transmembrane transport and the ATP synthase. Cytochrome c oxidase is the component of the respiratory chain that catalyzes the reduction of oxygen to water. Electrons originating from reduced cytochrome c in the intermembrane space (IMS) are transferred via the dinuclear copper A center (CU(A)) of subunit 2 and heme A of subunit 1 to the active site in subunit 1, a binuclear center (BNC) formed by heme A3 and copper B (CU(B)). The BNC reduces molecular oxygen to 2 water molecules using 4 electrons from cytochrome c in the IMS and 4 protons from the mitochondrial matrix.</text>
</comment>
<sequence length="66" mass="7421">SLALCWDSIRRFTTSVVCRSHCEEGPGKGLPFSVENKGRLLLMMTLYFGSGFAAPFFILKHQLLKN</sequence>
<dbReference type="PANTHER" id="PTHR13313:SF0">
    <property type="entry name" value="CYTOCHROME C OXIDASE SUBUNIT 7C, MITOCHONDRIAL"/>
    <property type="match status" value="1"/>
</dbReference>
<feature type="transmembrane region" description="Helical" evidence="12">
    <location>
        <begin position="40"/>
        <end position="59"/>
    </location>
</feature>
<dbReference type="FunFam" id="4.10.49.10:FF:000001">
    <property type="entry name" value="Cytochrome c oxidase subunit 7C"/>
    <property type="match status" value="1"/>
</dbReference>
<accession>A0A8C7A609</accession>
<organism evidence="13 14">
    <name type="scientific">Neovison vison</name>
    <name type="common">American mink</name>
    <name type="synonym">Mustela vison</name>
    <dbReference type="NCBI Taxonomy" id="452646"/>
    <lineage>
        <taxon>Eukaryota</taxon>
        <taxon>Metazoa</taxon>
        <taxon>Chordata</taxon>
        <taxon>Craniata</taxon>
        <taxon>Vertebrata</taxon>
        <taxon>Euteleostomi</taxon>
        <taxon>Mammalia</taxon>
        <taxon>Eutheria</taxon>
        <taxon>Laurasiatheria</taxon>
        <taxon>Carnivora</taxon>
        <taxon>Caniformia</taxon>
        <taxon>Musteloidea</taxon>
        <taxon>Mustelidae</taxon>
        <taxon>Mustelinae</taxon>
        <taxon>Neogale</taxon>
    </lineage>
</organism>
<dbReference type="InterPro" id="IPR036636">
    <property type="entry name" value="COX7C/Cox8_sf"/>
</dbReference>
<dbReference type="InterPro" id="IPR004202">
    <property type="entry name" value="COX7C/Cox8"/>
</dbReference>
<evidence type="ECO:0000256" key="2">
    <source>
        <dbReference type="ARBA" id="ARBA00004673"/>
    </source>
</evidence>
<protein>
    <recommendedName>
        <fullName evidence="4 12">Cytochrome c oxidase subunit 7C, mitochondrial</fullName>
    </recommendedName>
    <alternativeName>
        <fullName evidence="11 12">Cytochrome c oxidase polypeptide VIIc</fullName>
    </alternativeName>
</protein>
<name>A0A8C7A609_NEOVI</name>
<comment type="subcellular location">
    <subcellularLocation>
        <location evidence="1 12">Mitochondrion inner membrane</location>
        <topology evidence="1 12">Single-pass membrane protein</topology>
    </subcellularLocation>
</comment>
<dbReference type="CDD" id="cd00929">
    <property type="entry name" value="Cyt_c_Oxidase_VIIc"/>
    <property type="match status" value="1"/>
</dbReference>
<keyword evidence="5 12" id="KW-0812">Transmembrane</keyword>
<comment type="pathway">
    <text evidence="2 12">Energy metabolism; oxidative phosphorylation.</text>
</comment>
<evidence type="ECO:0000313" key="13">
    <source>
        <dbReference type="Ensembl" id="ENSNVIP00000003935.1"/>
    </source>
</evidence>
<evidence type="ECO:0000256" key="5">
    <source>
        <dbReference type="ARBA" id="ARBA00022692"/>
    </source>
</evidence>
<evidence type="ECO:0000256" key="6">
    <source>
        <dbReference type="ARBA" id="ARBA00022792"/>
    </source>
</evidence>
<dbReference type="Gene3D" id="4.10.49.10">
    <property type="entry name" value="Cytochrome c oxidase subunit VIIc"/>
    <property type="match status" value="1"/>
</dbReference>
<evidence type="ECO:0000256" key="7">
    <source>
        <dbReference type="ARBA" id="ARBA00022946"/>
    </source>
</evidence>
<reference evidence="13" key="1">
    <citation type="submission" date="2025-08" db="UniProtKB">
        <authorList>
            <consortium name="Ensembl"/>
        </authorList>
    </citation>
    <scope>IDENTIFICATION</scope>
</reference>
<dbReference type="Proteomes" id="UP000694425">
    <property type="component" value="Unplaced"/>
</dbReference>
<reference evidence="13" key="2">
    <citation type="submission" date="2025-09" db="UniProtKB">
        <authorList>
            <consortium name="Ensembl"/>
        </authorList>
    </citation>
    <scope>IDENTIFICATION</scope>
</reference>
<dbReference type="GeneTree" id="ENSGT00390000018086"/>
<dbReference type="Ensembl" id="ENSNVIT00000004624.1">
    <property type="protein sequence ID" value="ENSNVIP00000003935.1"/>
    <property type="gene ID" value="ENSNVIG00000003170.1"/>
</dbReference>
<dbReference type="PANTHER" id="PTHR13313">
    <property type="entry name" value="CYTOCHROME C OXIDASE SUBUNIT VIIC"/>
    <property type="match status" value="1"/>
</dbReference>
<dbReference type="AlphaFoldDB" id="A0A8C7A609"/>
<dbReference type="SUPFAM" id="SSF81427">
    <property type="entry name" value="Mitochondrial cytochrome c oxidase subunit VIIc (aka VIIIa)"/>
    <property type="match status" value="1"/>
</dbReference>
<keyword evidence="14" id="KW-1185">Reference proteome</keyword>
<evidence type="ECO:0000256" key="8">
    <source>
        <dbReference type="ARBA" id="ARBA00022989"/>
    </source>
</evidence>
<evidence type="ECO:0000256" key="12">
    <source>
        <dbReference type="RuleBase" id="RU368123"/>
    </source>
</evidence>
<evidence type="ECO:0000256" key="4">
    <source>
        <dbReference type="ARBA" id="ARBA00017004"/>
    </source>
</evidence>
<comment type="subunit">
    <text evidence="12">Component of the cytochrome c oxidase (complex IV, CIV), a multisubunit enzyme composed of 14 subunits. The complex is composed of a catalytic core of 3 subunits, encoded in the mitochondrial DNA, and 11 supernumerary subunits, which are encoded in the nuclear genome. The complex exists as a monomer or a dimer and forms supercomplexes (SCs) in the inner mitochondrial membrane with NADH-ubiquinone oxidoreductase (complex I, CI) and ubiquinol-cytochrome c oxidoreductase (cytochrome b-c1 complex, complex III, CIII), resulting in different assemblies (supercomplex SCI(1)III(2)IV(1) and megacomplex MCI(2)III(2)IV(2)).</text>
</comment>
<dbReference type="GO" id="GO:0045277">
    <property type="term" value="C:respiratory chain complex IV"/>
    <property type="evidence" value="ECO:0007669"/>
    <property type="project" value="UniProtKB-UniRule"/>
</dbReference>
<keyword evidence="10 12" id="KW-0472">Membrane</keyword>
<dbReference type="Pfam" id="PF02935">
    <property type="entry name" value="COX7C"/>
    <property type="match status" value="1"/>
</dbReference>
<keyword evidence="7 12" id="KW-0809">Transit peptide</keyword>
<evidence type="ECO:0000256" key="10">
    <source>
        <dbReference type="ARBA" id="ARBA00023136"/>
    </source>
</evidence>
<keyword evidence="6 12" id="KW-0999">Mitochondrion inner membrane</keyword>